<evidence type="ECO:0000256" key="4">
    <source>
        <dbReference type="ARBA" id="ARBA00023295"/>
    </source>
</evidence>
<feature type="domain" description="Alpha galactosidase C-terminal" evidence="6">
    <location>
        <begin position="634"/>
        <end position="694"/>
    </location>
</feature>
<dbReference type="EMBL" id="LFQU01000002">
    <property type="protein sequence ID" value="KOO69547.1"/>
    <property type="molecule type" value="Genomic_DNA"/>
</dbReference>
<dbReference type="AlphaFoldDB" id="A0A8E1USS1"/>
<dbReference type="InterPro" id="IPR041233">
    <property type="entry name" value="Melibiase_C"/>
</dbReference>
<dbReference type="SUPFAM" id="SSF51445">
    <property type="entry name" value="(Trans)glycosidases"/>
    <property type="match status" value="1"/>
</dbReference>
<feature type="chain" id="PRO_5034928178" description="Alpha galactosidase C-terminal domain-containing protein" evidence="5">
    <location>
        <begin position="21"/>
        <end position="786"/>
    </location>
</feature>
<accession>A0A8E1USS1</accession>
<name>A0A8E1USS1_9BACT</name>
<keyword evidence="8" id="KW-1185">Reference proteome</keyword>
<protein>
    <recommendedName>
        <fullName evidence="6">Alpha galactosidase C-terminal domain-containing protein</fullName>
    </recommendedName>
</protein>
<dbReference type="SUPFAM" id="SSF51011">
    <property type="entry name" value="Glycosyl hydrolase domain"/>
    <property type="match status" value="1"/>
</dbReference>
<dbReference type="RefSeq" id="WP_053397646.1">
    <property type="nucleotide sequence ID" value="NZ_DBGCYH010000026.1"/>
</dbReference>
<dbReference type="Gene3D" id="2.60.40.1180">
    <property type="entry name" value="Golgi alpha-mannosidase II"/>
    <property type="match status" value="1"/>
</dbReference>
<feature type="signal peptide" evidence="5">
    <location>
        <begin position="1"/>
        <end position="20"/>
    </location>
</feature>
<dbReference type="InterPro" id="IPR013785">
    <property type="entry name" value="Aldolase_TIM"/>
</dbReference>
<reference evidence="7 8" key="1">
    <citation type="submission" date="2015-06" db="EMBL/GenBank/DDBJ databases">
        <title>Prevotella sp. 109, sp. nov., a novel member of the family Prevotellaceae isolated from human faeces.</title>
        <authorList>
            <person name="Shkoporov A.N."/>
            <person name="Chaplin A.V."/>
            <person name="Kafarskaia L.I."/>
            <person name="Efimov B.A."/>
        </authorList>
    </citation>
    <scope>NUCLEOTIDE SEQUENCE [LARGE SCALE GENOMIC DNA]</scope>
    <source>
        <strain evidence="7 8">109</strain>
    </source>
</reference>
<dbReference type="GO" id="GO:0005975">
    <property type="term" value="P:carbohydrate metabolic process"/>
    <property type="evidence" value="ECO:0007669"/>
    <property type="project" value="InterPro"/>
</dbReference>
<gene>
    <name evidence="7" type="ORF">ACU52_02595</name>
</gene>
<keyword evidence="3" id="KW-0378">Hydrolase</keyword>
<keyword evidence="4" id="KW-0326">Glycosidase</keyword>
<evidence type="ECO:0000259" key="6">
    <source>
        <dbReference type="Pfam" id="PF17801"/>
    </source>
</evidence>
<evidence type="ECO:0000256" key="1">
    <source>
        <dbReference type="ARBA" id="ARBA00009743"/>
    </source>
</evidence>
<dbReference type="OrthoDB" id="1031955at2"/>
<dbReference type="Pfam" id="PF17801">
    <property type="entry name" value="Melibiase_C"/>
    <property type="match status" value="1"/>
</dbReference>
<evidence type="ECO:0000256" key="3">
    <source>
        <dbReference type="ARBA" id="ARBA00022801"/>
    </source>
</evidence>
<dbReference type="Gene3D" id="3.20.20.70">
    <property type="entry name" value="Aldolase class I"/>
    <property type="match status" value="1"/>
</dbReference>
<dbReference type="PANTHER" id="PTHR11452">
    <property type="entry name" value="ALPHA-GALACTOSIDASE/ALPHA-N-ACETYLGALACTOSAMINIDASE"/>
    <property type="match status" value="1"/>
</dbReference>
<comment type="similarity">
    <text evidence="1">Belongs to the glycosyl hydrolase 27 family.</text>
</comment>
<dbReference type="PANTHER" id="PTHR11452:SF75">
    <property type="entry name" value="ALPHA-GALACTOSIDASE MEL1"/>
    <property type="match status" value="1"/>
</dbReference>
<sequence>MKIGKVISMAVMLACPAWMSAQHNITDGAWNITFDESAKTLTYEQNGKQLIKGAYVEVHNAAEEKLLSKDYPSVSLTSEAVSDVFGSGTKYTYTYSGLAGKDNIEQSIYIYPGKNYLLVEAAIVATGGTTKTNYIAPMVSTTSTTFLPSGGENVVYDMPHDNDNWVGYSAQPWSIGQPNTSCEVSAMYDVLSRQGLVVGSIEHDNWKSGITVTPNGQNRLRNLTVAAGVVSSRTNDVWEGRPSLTKHGSISGQRVRSPKYFFGYYADWRNGLEELGEATEKLCPKLKWDKGTIFAWQSWGGMAEHVNYEGAVNVSDFFKQQLEPNNFHNENGECYIVLDSFWDNLSDDQLRSFVQHCKQNGQHPGIYHTPFSYWGNESQAAMYRPYEGSPYTWADIAIRANGQLRKIASIALDPTHPGTLEYNRERFKKFKDLGFEYIKLDFINNGTLEADKFYEPGITTGMQAYTYGMDKILEMADGMFVDLSIAPVFPAKGHARRISCDSWGELDNSMYTLNSIELGWWLDRVYPYNDPDHLVLSRAESEGAARIRYTCGAMTGTVLLGDNYSLAGSYPGKQSERDLAMKIATNADINAVAHIGRSFRPVDGRLATMFSRYDKYTYGVDQEFVLDTEDALYYVVFNYDKSAQYTKTADFERLGISKDNVKGIKELWTGQTVEVTGNGFNVAVPQCDVRMYRIDKNSGGTGIAGVTEGNSQNVKINYSNGSLTMEAPEAISSVAVYDMSGALLLNDTFKSAAGSAAVAFDAKAGVYVARIVLESGCPVAKKILVK</sequence>
<comment type="caution">
    <text evidence="7">The sequence shown here is derived from an EMBL/GenBank/DDBJ whole genome shotgun (WGS) entry which is preliminary data.</text>
</comment>
<proteinExistence type="inferred from homology"/>
<dbReference type="Proteomes" id="UP000036951">
    <property type="component" value="Unassembled WGS sequence"/>
</dbReference>
<dbReference type="InterPro" id="IPR017853">
    <property type="entry name" value="GH"/>
</dbReference>
<evidence type="ECO:0000313" key="7">
    <source>
        <dbReference type="EMBL" id="KOO69547.1"/>
    </source>
</evidence>
<keyword evidence="2 5" id="KW-0732">Signal</keyword>
<dbReference type="InterPro" id="IPR013780">
    <property type="entry name" value="Glyco_hydro_b"/>
</dbReference>
<evidence type="ECO:0000256" key="5">
    <source>
        <dbReference type="SAM" id="SignalP"/>
    </source>
</evidence>
<evidence type="ECO:0000256" key="2">
    <source>
        <dbReference type="ARBA" id="ARBA00022729"/>
    </source>
</evidence>
<dbReference type="GO" id="GO:0004553">
    <property type="term" value="F:hydrolase activity, hydrolyzing O-glycosyl compounds"/>
    <property type="evidence" value="ECO:0007669"/>
    <property type="project" value="InterPro"/>
</dbReference>
<dbReference type="InterPro" id="IPR002241">
    <property type="entry name" value="Glyco_hydro_27"/>
</dbReference>
<organism evidence="7 8">
    <name type="scientific">Xylanibacter rarus</name>
    <dbReference type="NCBI Taxonomy" id="1676614"/>
    <lineage>
        <taxon>Bacteria</taxon>
        <taxon>Pseudomonadati</taxon>
        <taxon>Bacteroidota</taxon>
        <taxon>Bacteroidia</taxon>
        <taxon>Bacteroidales</taxon>
        <taxon>Prevotellaceae</taxon>
        <taxon>Xylanibacter</taxon>
    </lineage>
</organism>
<evidence type="ECO:0000313" key="8">
    <source>
        <dbReference type="Proteomes" id="UP000036951"/>
    </source>
</evidence>